<dbReference type="EMBL" id="VCPC01000001">
    <property type="protein sequence ID" value="TMV14591.1"/>
    <property type="molecule type" value="Genomic_DNA"/>
</dbReference>
<proteinExistence type="predicted"/>
<reference evidence="1 2" key="1">
    <citation type="submission" date="2019-05" db="EMBL/GenBank/DDBJ databases">
        <title>Marivita sp. nov. isolated from sea sediment.</title>
        <authorList>
            <person name="Kim W."/>
        </authorList>
    </citation>
    <scope>NUCLEOTIDE SEQUENCE [LARGE SCALE GENOMIC DNA]</scope>
    <source>
        <strain evidence="1 2">CAU 1492</strain>
    </source>
</reference>
<evidence type="ECO:0000313" key="1">
    <source>
        <dbReference type="EMBL" id="TMV14591.1"/>
    </source>
</evidence>
<gene>
    <name evidence="1" type="ORF">FGK64_00965</name>
</gene>
<organism evidence="1 2">
    <name type="scientific">Arenibacterium halophilum</name>
    <dbReference type="NCBI Taxonomy" id="2583821"/>
    <lineage>
        <taxon>Bacteria</taxon>
        <taxon>Pseudomonadati</taxon>
        <taxon>Pseudomonadota</taxon>
        <taxon>Alphaproteobacteria</taxon>
        <taxon>Rhodobacterales</taxon>
        <taxon>Paracoccaceae</taxon>
        <taxon>Arenibacterium</taxon>
    </lineage>
</organism>
<evidence type="ECO:0000313" key="2">
    <source>
        <dbReference type="Proteomes" id="UP001191082"/>
    </source>
</evidence>
<comment type="caution">
    <text evidence="1">The sequence shown here is derived from an EMBL/GenBank/DDBJ whole genome shotgun (WGS) entry which is preliminary data.</text>
</comment>
<sequence>MGGSSIERPRANPPREWVEEVEYARALSDFGPGEHFFSDRQLEDHLNGLRRNFEGRPLTKRARKAAGTVMSELSSRFVQDHRMNMVFEIAAFEMAELYERMVPETRNPFFPERETRWRHLATERAKLIIRRQGGMEA</sequence>
<accession>A0ABY2XD98</accession>
<dbReference type="Proteomes" id="UP001191082">
    <property type="component" value="Unassembled WGS sequence"/>
</dbReference>
<dbReference type="RefSeq" id="WP_171053936.1">
    <property type="nucleotide sequence ID" value="NZ_VCPC01000001.1"/>
</dbReference>
<keyword evidence="2" id="KW-1185">Reference proteome</keyword>
<name>A0ABY2XD98_9RHOB</name>
<protein>
    <submittedName>
        <fullName evidence="1">Uncharacterized protein</fullName>
    </submittedName>
</protein>